<evidence type="ECO:0008006" key="4">
    <source>
        <dbReference type="Google" id="ProtNLM"/>
    </source>
</evidence>
<dbReference type="AlphaFoldDB" id="A0A432MQI6"/>
<proteinExistence type="predicted"/>
<reference evidence="2 3" key="2">
    <citation type="submission" date="2019-01" db="EMBL/GenBank/DDBJ databases">
        <title>Tautonia sociabilis, a novel thermotolerant planctomycete of Isosphaeraceae family, isolated from a 4000 m deep subterranean habitat.</title>
        <authorList>
            <person name="Kovaleva O.L."/>
            <person name="Elcheninov A.G."/>
            <person name="Van Heerden E."/>
            <person name="Toshchakov S.V."/>
            <person name="Novikov A."/>
            <person name="Bonch-Osmolovskaya E.A."/>
            <person name="Kublanov I.V."/>
        </authorList>
    </citation>
    <scope>NUCLEOTIDE SEQUENCE [LARGE SCALE GENOMIC DNA]</scope>
    <source>
        <strain evidence="2 3">GM2012</strain>
    </source>
</reference>
<dbReference type="OrthoDB" id="241374at2"/>
<dbReference type="RefSeq" id="WP_126723426.1">
    <property type="nucleotide sequence ID" value="NZ_RYZH01000001.1"/>
</dbReference>
<comment type="caution">
    <text evidence="2">The sequence shown here is derived from an EMBL/GenBank/DDBJ whole genome shotgun (WGS) entry which is preliminary data.</text>
</comment>
<protein>
    <recommendedName>
        <fullName evidence="4">TIGR03790 family protein</fullName>
    </recommendedName>
</protein>
<dbReference type="EMBL" id="RYZH01000001">
    <property type="protein sequence ID" value="RUL89751.1"/>
    <property type="molecule type" value="Genomic_DNA"/>
</dbReference>
<reference evidence="2 3" key="1">
    <citation type="submission" date="2018-12" db="EMBL/GenBank/DDBJ databases">
        <authorList>
            <person name="Toschakov S.V."/>
        </authorList>
    </citation>
    <scope>NUCLEOTIDE SEQUENCE [LARGE SCALE GENOMIC DNA]</scope>
    <source>
        <strain evidence="2 3">GM2012</strain>
    </source>
</reference>
<evidence type="ECO:0000313" key="2">
    <source>
        <dbReference type="EMBL" id="RUL89751.1"/>
    </source>
</evidence>
<gene>
    <name evidence="2" type="ORF">TsocGM_00885</name>
</gene>
<evidence type="ECO:0000313" key="3">
    <source>
        <dbReference type="Proteomes" id="UP000280296"/>
    </source>
</evidence>
<keyword evidence="3" id="KW-1185">Reference proteome</keyword>
<feature type="compositionally biased region" description="Pro residues" evidence="1">
    <location>
        <begin position="146"/>
        <end position="162"/>
    </location>
</feature>
<organism evidence="2 3">
    <name type="scientific">Tautonia sociabilis</name>
    <dbReference type="NCBI Taxonomy" id="2080755"/>
    <lineage>
        <taxon>Bacteria</taxon>
        <taxon>Pseudomonadati</taxon>
        <taxon>Planctomycetota</taxon>
        <taxon>Planctomycetia</taxon>
        <taxon>Isosphaerales</taxon>
        <taxon>Isosphaeraceae</taxon>
        <taxon>Tautonia</taxon>
    </lineage>
</organism>
<evidence type="ECO:0000256" key="1">
    <source>
        <dbReference type="SAM" id="MobiDB-lite"/>
    </source>
</evidence>
<dbReference type="Proteomes" id="UP000280296">
    <property type="component" value="Unassembled WGS sequence"/>
</dbReference>
<name>A0A432MQI6_9BACT</name>
<accession>A0A432MQI6</accession>
<sequence>MAGARIDQLRWAAIAAIILAGLASPGSGPGQEASGPPSTLQDARLRRLREASSSWELRSGPRREVVDVVCLVPDAASFLEAIATWDESHWFPILIEDVEYTPKFLRAFRPARVLRFPSRGRPEQGDALWEKAAAAVGRAWTGADPTAPPGDRPPPPTIRRPPPGVVVSNPAASALPGAVALAAGRFQPLVRWEPGLGFDEMPSQEEAQRLARELQAIVSRGIPDHERLGDDCDFLTLALELPYRYQDPSVAQGGLTWKPGPAALDDLIGRHLVVPQPDTVRIRWAFTGRLLGDEIRSTYAAMCSLFLRPSRAAFFDGYAERRDAFVPYHQGPAIDRLAGLVEVARRPGRREDLDAWHDAFDPVNRSNLLLISSSGGPDYFDLSGPLRGTTWDVPPSEPVAVVMYHSFSAANPRDPNTIAGRWLAGGAFAYFGSVHEPYVQSFRTPTLLADLLARGLPLGAAVRMLPEEIPAFGNCWRLAYLGDPLFRLDPEPPRRRLERWAVLDGWKAYDAPGAPPPPGDPFAAISWAVRATIDAARSGVDPPEELVSLLQKIDPDTLDGTLREFRDLLLADSLSRLDRPDDLRAVLADRPTGELSPSARRWLESAQVSSIHRALASGDWDRAAGTWSELASSTPPGPLLKAMIDRVRPAAEGRQDRLQDWNRRLLAARRGLSDQPALVKILDEELAKLGGDAG</sequence>
<feature type="region of interest" description="Disordered" evidence="1">
    <location>
        <begin position="140"/>
        <end position="162"/>
    </location>
</feature>